<comment type="similarity">
    <text evidence="4">Belongs to the cyclic nucleotide phosphodiesterase class-III family.</text>
</comment>
<evidence type="ECO:0000256" key="4">
    <source>
        <dbReference type="ARBA" id="ARBA00025742"/>
    </source>
</evidence>
<evidence type="ECO:0000256" key="1">
    <source>
        <dbReference type="ARBA" id="ARBA00022723"/>
    </source>
</evidence>
<dbReference type="Gene3D" id="3.60.21.40">
    <property type="entry name" value="GpdQ, catalytic alpha/beta sandwich domain"/>
    <property type="match status" value="1"/>
</dbReference>
<keyword evidence="2" id="KW-0378">Hydrolase</keyword>
<dbReference type="Proteomes" id="UP001597475">
    <property type="component" value="Unassembled WGS sequence"/>
</dbReference>
<dbReference type="InterPro" id="IPR042283">
    <property type="entry name" value="GpdQ_catalytic"/>
</dbReference>
<dbReference type="RefSeq" id="WP_386845086.1">
    <property type="nucleotide sequence ID" value="NZ_JBHUMK010000037.1"/>
</dbReference>
<evidence type="ECO:0000313" key="7">
    <source>
        <dbReference type="Proteomes" id="UP001597475"/>
    </source>
</evidence>
<dbReference type="InterPro" id="IPR042281">
    <property type="entry name" value="GpdQ_beta-strand"/>
</dbReference>
<dbReference type="PANTHER" id="PTHR42988:SF2">
    <property type="entry name" value="CYCLIC NUCLEOTIDE PHOSPHODIESTERASE CBUA0032-RELATED"/>
    <property type="match status" value="1"/>
</dbReference>
<keyword evidence="1" id="KW-0479">Metal-binding</keyword>
<dbReference type="SUPFAM" id="SSF56300">
    <property type="entry name" value="Metallo-dependent phosphatases"/>
    <property type="match status" value="1"/>
</dbReference>
<dbReference type="EMBL" id="JBHUMK010000037">
    <property type="protein sequence ID" value="MFD2609590.1"/>
    <property type="molecule type" value="Genomic_DNA"/>
</dbReference>
<dbReference type="Gene3D" id="3.30.750.180">
    <property type="entry name" value="GpdQ, beta-strand dimerisation domain"/>
    <property type="match status" value="1"/>
</dbReference>
<keyword evidence="7" id="KW-1185">Reference proteome</keyword>
<dbReference type="InterPro" id="IPR026575">
    <property type="entry name" value="GpdQ/CpdA-like"/>
</dbReference>
<comment type="caution">
    <text evidence="6">The sequence shown here is derived from an EMBL/GenBank/DDBJ whole genome shotgun (WGS) entry which is preliminary data.</text>
</comment>
<evidence type="ECO:0000259" key="5">
    <source>
        <dbReference type="Pfam" id="PF00149"/>
    </source>
</evidence>
<reference evidence="7" key="1">
    <citation type="journal article" date="2019" name="Int. J. Syst. Evol. Microbiol.">
        <title>The Global Catalogue of Microorganisms (GCM) 10K type strain sequencing project: providing services to taxonomists for standard genome sequencing and annotation.</title>
        <authorList>
            <consortium name="The Broad Institute Genomics Platform"/>
            <consortium name="The Broad Institute Genome Sequencing Center for Infectious Disease"/>
            <person name="Wu L."/>
            <person name="Ma J."/>
        </authorList>
    </citation>
    <scope>NUCLEOTIDE SEQUENCE [LARGE SCALE GENOMIC DNA]</scope>
    <source>
        <strain evidence="7">KCTC 33842</strain>
    </source>
</reference>
<evidence type="ECO:0000256" key="2">
    <source>
        <dbReference type="ARBA" id="ARBA00022801"/>
    </source>
</evidence>
<keyword evidence="3" id="KW-0408">Iron</keyword>
<dbReference type="Pfam" id="PF00149">
    <property type="entry name" value="Metallophos"/>
    <property type="match status" value="1"/>
</dbReference>
<sequence>MTTAKDVLVAHISDPHVDSHSPERVRPLRQAVAHLMSLPRRPDVVIVTGDLTEHGEAGEYEQFRGAVAALDMPLYVIPGNHDDRARMQGLFGEQGTHGLPGFMQYQVDAGPLRVLMLDTHVPGEAGGRLDGGRLEWLAERLAQEPERPTLVALHHPPLGSGVQVMDAITLDDPQALERVITAHPNVLRVLCGHMHTTTTQAFAGTVLMTLGGTEGTFLPDLGQPEKFVIQVQPGLCLLHHWRPGAGLTSFTSVIEGGRTLTLYDGQKWAGQ</sequence>
<dbReference type="CDD" id="cd07402">
    <property type="entry name" value="MPP_GpdQ"/>
    <property type="match status" value="1"/>
</dbReference>
<evidence type="ECO:0000313" key="6">
    <source>
        <dbReference type="EMBL" id="MFD2609590.1"/>
    </source>
</evidence>
<name>A0ABW5P567_9DEIO</name>
<organism evidence="6 7">
    <name type="scientific">Deinococcus taklimakanensis</name>
    <dbReference type="NCBI Taxonomy" id="536443"/>
    <lineage>
        <taxon>Bacteria</taxon>
        <taxon>Thermotogati</taxon>
        <taxon>Deinococcota</taxon>
        <taxon>Deinococci</taxon>
        <taxon>Deinococcales</taxon>
        <taxon>Deinococcaceae</taxon>
        <taxon>Deinococcus</taxon>
    </lineage>
</organism>
<dbReference type="InterPro" id="IPR050884">
    <property type="entry name" value="CNP_phosphodiesterase-III"/>
</dbReference>
<dbReference type="InterPro" id="IPR004843">
    <property type="entry name" value="Calcineurin-like_PHP"/>
</dbReference>
<feature type="domain" description="Calcineurin-like phosphoesterase" evidence="5">
    <location>
        <begin position="9"/>
        <end position="196"/>
    </location>
</feature>
<dbReference type="InterPro" id="IPR029052">
    <property type="entry name" value="Metallo-depent_PP-like"/>
</dbReference>
<evidence type="ECO:0000256" key="3">
    <source>
        <dbReference type="ARBA" id="ARBA00023004"/>
    </source>
</evidence>
<dbReference type="PANTHER" id="PTHR42988">
    <property type="entry name" value="PHOSPHOHYDROLASE"/>
    <property type="match status" value="1"/>
</dbReference>
<gene>
    <name evidence="6" type="ORF">ACFSR9_09080</name>
</gene>
<protein>
    <submittedName>
        <fullName evidence="6">Phosphodiesterase</fullName>
    </submittedName>
</protein>
<proteinExistence type="inferred from homology"/>
<accession>A0ABW5P567</accession>